<protein>
    <submittedName>
        <fullName evidence="2">Uncharacterized protein</fullName>
    </submittedName>
</protein>
<dbReference type="GO" id="GO:0016407">
    <property type="term" value="F:acetyltransferase activity"/>
    <property type="evidence" value="ECO:0007669"/>
    <property type="project" value="InterPro"/>
</dbReference>
<dbReference type="SUPFAM" id="SSF54001">
    <property type="entry name" value="Cysteine proteinases"/>
    <property type="match status" value="1"/>
</dbReference>
<organism evidence="2 3">
    <name type="scientific">Penicillium antarcticum</name>
    <dbReference type="NCBI Taxonomy" id="416450"/>
    <lineage>
        <taxon>Eukaryota</taxon>
        <taxon>Fungi</taxon>
        <taxon>Dikarya</taxon>
        <taxon>Ascomycota</taxon>
        <taxon>Pezizomycotina</taxon>
        <taxon>Eurotiomycetes</taxon>
        <taxon>Eurotiomycetidae</taxon>
        <taxon>Eurotiales</taxon>
        <taxon>Aspergillaceae</taxon>
        <taxon>Penicillium</taxon>
    </lineage>
</organism>
<dbReference type="AlphaFoldDB" id="A0A1V6QL73"/>
<reference evidence="3" key="1">
    <citation type="journal article" date="2017" name="Nat. Microbiol.">
        <title>Global analysis of biosynthetic gene clusters reveals vast potential of secondary metabolite production in Penicillium species.</title>
        <authorList>
            <person name="Nielsen J.C."/>
            <person name="Grijseels S."/>
            <person name="Prigent S."/>
            <person name="Ji B."/>
            <person name="Dainat J."/>
            <person name="Nielsen K.F."/>
            <person name="Frisvad J.C."/>
            <person name="Workman M."/>
            <person name="Nielsen J."/>
        </authorList>
    </citation>
    <scope>NUCLEOTIDE SEQUENCE [LARGE SCALE GENOMIC DNA]</scope>
    <source>
        <strain evidence="3">IBT 31811</strain>
    </source>
</reference>
<dbReference type="InterPro" id="IPR053710">
    <property type="entry name" value="Arylamine_NAT_domain_sf"/>
</dbReference>
<evidence type="ECO:0000256" key="1">
    <source>
        <dbReference type="ARBA" id="ARBA00006547"/>
    </source>
</evidence>
<dbReference type="EMBL" id="MDYN01000002">
    <property type="protein sequence ID" value="OQD89988.1"/>
    <property type="molecule type" value="Genomic_DNA"/>
</dbReference>
<sequence>MGSSLDWPLHPIYSPAQLSRYFDKLNLPSNLRREVWDMTLLALNGNTNTNNAVALSQMEALQRYQLASVPFENVDLHYSFHRSISTDTQTVLEKIVDSTSHRGGYCMENNILFGAVLQSMGYRITSVGGRVNEAVQPMSGSKNWKGPKYDGWNHMVNIVTIEGQKYLVDVTCMDASFMDRSPNMGELDNNHFGNMTFAWGTAHGYLHIALQRWNSIQKTSR</sequence>
<dbReference type="Proteomes" id="UP000191672">
    <property type="component" value="Unassembled WGS sequence"/>
</dbReference>
<dbReference type="InterPro" id="IPR001447">
    <property type="entry name" value="Arylamine_N-AcTrfase"/>
</dbReference>
<keyword evidence="3" id="KW-1185">Reference proteome</keyword>
<dbReference type="PANTHER" id="PTHR11786:SF0">
    <property type="entry name" value="ARYLAMINE N-ACETYLTRANSFERASE 4-RELATED"/>
    <property type="match status" value="1"/>
</dbReference>
<name>A0A1V6QL73_9EURO</name>
<evidence type="ECO:0000313" key="3">
    <source>
        <dbReference type="Proteomes" id="UP000191672"/>
    </source>
</evidence>
<proteinExistence type="inferred from homology"/>
<dbReference type="Gene3D" id="3.30.2140.20">
    <property type="match status" value="1"/>
</dbReference>
<dbReference type="InterPro" id="IPR038765">
    <property type="entry name" value="Papain-like_cys_pep_sf"/>
</dbReference>
<accession>A0A1V6QL73</accession>
<dbReference type="PANTHER" id="PTHR11786">
    <property type="entry name" value="N-HYDROXYARYLAMINE O-ACETYLTRANSFERASE"/>
    <property type="match status" value="1"/>
</dbReference>
<dbReference type="Pfam" id="PF00797">
    <property type="entry name" value="Acetyltransf_2"/>
    <property type="match status" value="1"/>
</dbReference>
<dbReference type="STRING" id="416450.A0A1V6QL73"/>
<comment type="caution">
    <text evidence="2">The sequence shown here is derived from an EMBL/GenBank/DDBJ whole genome shotgun (WGS) entry which is preliminary data.</text>
</comment>
<gene>
    <name evidence="2" type="ORF">PENANT_c002G02410</name>
</gene>
<comment type="similarity">
    <text evidence="1">Belongs to the arylamine N-acetyltransferase family.</text>
</comment>
<evidence type="ECO:0000313" key="2">
    <source>
        <dbReference type="EMBL" id="OQD89988.1"/>
    </source>
</evidence>